<dbReference type="RefSeq" id="WP_043870233.1">
    <property type="nucleotide sequence ID" value="NZ_CP004393.1"/>
</dbReference>
<gene>
    <name evidence="2" type="ORF">P73_3028</name>
</gene>
<accession>A0A0B5DWH0</accession>
<proteinExistence type="predicted"/>
<name>A0A0B5DWH0_9RHOB</name>
<feature type="region of interest" description="Disordered" evidence="1">
    <location>
        <begin position="1"/>
        <end position="102"/>
    </location>
</feature>
<dbReference type="Proteomes" id="UP000031521">
    <property type="component" value="Chromosome"/>
</dbReference>
<evidence type="ECO:0000313" key="3">
    <source>
        <dbReference type="Proteomes" id="UP000031521"/>
    </source>
</evidence>
<dbReference type="AlphaFoldDB" id="A0A0B5DWH0"/>
<dbReference type="HOGENOM" id="CLU_1346885_0_0_5"/>
<organism evidence="2 3">
    <name type="scientific">Celeribacter indicus</name>
    <dbReference type="NCBI Taxonomy" id="1208324"/>
    <lineage>
        <taxon>Bacteria</taxon>
        <taxon>Pseudomonadati</taxon>
        <taxon>Pseudomonadota</taxon>
        <taxon>Alphaproteobacteria</taxon>
        <taxon>Rhodobacterales</taxon>
        <taxon>Roseobacteraceae</taxon>
        <taxon>Celeribacter</taxon>
    </lineage>
</organism>
<keyword evidence="3" id="KW-1185">Reference proteome</keyword>
<feature type="region of interest" description="Disordered" evidence="1">
    <location>
        <begin position="129"/>
        <end position="203"/>
    </location>
</feature>
<feature type="compositionally biased region" description="Basic and acidic residues" evidence="1">
    <location>
        <begin position="167"/>
        <end position="183"/>
    </location>
</feature>
<dbReference type="EMBL" id="CP004393">
    <property type="protein sequence ID" value="AJE47743.1"/>
    <property type="molecule type" value="Genomic_DNA"/>
</dbReference>
<evidence type="ECO:0000256" key="1">
    <source>
        <dbReference type="SAM" id="MobiDB-lite"/>
    </source>
</evidence>
<dbReference type="OrthoDB" id="7876637at2"/>
<dbReference type="KEGG" id="cid:P73_3028"/>
<reference evidence="2 3" key="1">
    <citation type="journal article" date="2014" name="Int. J. Syst. Evol. Microbiol.">
        <title>Celeribacter indicus sp. nov., a polycyclic aromatic hydrocarbon-degrading bacterium from deep-sea sediment and reclassification of Huaishuia halophila as Celeribacter halophilus comb. nov.</title>
        <authorList>
            <person name="Lai Q."/>
            <person name="Cao J."/>
            <person name="Yuan J."/>
            <person name="Li F."/>
            <person name="Shao Z."/>
        </authorList>
    </citation>
    <scope>NUCLEOTIDE SEQUENCE [LARGE SCALE GENOMIC DNA]</scope>
    <source>
        <strain evidence="2">P73</strain>
    </source>
</reference>
<sequence length="203" mass="20771">MTTITGVPAFGGGGFAFRPSPDPPRPAVPPIAETATDGAATFTNGNGFAGQTGAAFTRHHGAGGHGGSGDPSGDPQAGKRDARTGSMAPARDPLPDDVIAGPTPAFQASVLEVERDLRMAIARLEAKRAREADEAAIAPVPRPQPHGAPEHVPAAPPPDDTAGTDRAQTDREALPQARPRDIQETTPDNHAALADPPDERAAD</sequence>
<evidence type="ECO:0000313" key="2">
    <source>
        <dbReference type="EMBL" id="AJE47743.1"/>
    </source>
</evidence>
<protein>
    <submittedName>
        <fullName evidence="2">Uncharacterized protein</fullName>
    </submittedName>
</protein>
<feature type="compositionally biased region" description="Pro residues" evidence="1">
    <location>
        <begin position="20"/>
        <end position="29"/>
    </location>
</feature>